<dbReference type="EMBL" id="JBJUVG010000003">
    <property type="protein sequence ID" value="MFM9413402.1"/>
    <property type="molecule type" value="Genomic_DNA"/>
</dbReference>
<proteinExistence type="predicted"/>
<dbReference type="Gene3D" id="1.10.3210.10">
    <property type="entry name" value="Hypothetical protein af1432"/>
    <property type="match status" value="1"/>
</dbReference>
<dbReference type="CDD" id="cd00077">
    <property type="entry name" value="HDc"/>
    <property type="match status" value="1"/>
</dbReference>
<keyword evidence="2" id="KW-1185">Reference proteome</keyword>
<sequence>MSILLQAPVTAFDHYLTAESPKAFAPSFRAFYRFLREEVQFGWTGSRDHTYHHCARVLLFTLMIGRLEGLAEDRIHDAALAAVFHDSRRLDDGFDVGHGLRAAHYYRQYTNAHRRPFSRPVYAAIAFHDRDDALALKAFQHAPDAENQRTVWRLLKDADALDRLRFGEAALDQTYLRTQAALQLLPEARRIVQESAALVDQRPG</sequence>
<protein>
    <recommendedName>
        <fullName evidence="3">HD domain-containing protein</fullName>
    </recommendedName>
</protein>
<comment type="caution">
    <text evidence="1">The sequence shown here is derived from an EMBL/GenBank/DDBJ whole genome shotgun (WGS) entry which is preliminary data.</text>
</comment>
<organism evidence="1 2">
    <name type="scientific">Peptococcus simiae</name>
    <dbReference type="NCBI Taxonomy" id="1643805"/>
    <lineage>
        <taxon>Bacteria</taxon>
        <taxon>Bacillati</taxon>
        <taxon>Bacillota</taxon>
        <taxon>Clostridia</taxon>
        <taxon>Eubacteriales</taxon>
        <taxon>Peptococcaceae</taxon>
        <taxon>Peptococcus</taxon>
    </lineage>
</organism>
<dbReference type="SUPFAM" id="SSF109604">
    <property type="entry name" value="HD-domain/PDEase-like"/>
    <property type="match status" value="1"/>
</dbReference>
<accession>A0ABW9GYK4</accession>
<dbReference type="RefSeq" id="WP_408977018.1">
    <property type="nucleotide sequence ID" value="NZ_JBJUVG010000003.1"/>
</dbReference>
<name>A0ABW9GYK4_9FIRM</name>
<dbReference type="InterPro" id="IPR003607">
    <property type="entry name" value="HD/PDEase_dom"/>
</dbReference>
<evidence type="ECO:0000313" key="2">
    <source>
        <dbReference type="Proteomes" id="UP001631949"/>
    </source>
</evidence>
<evidence type="ECO:0008006" key="3">
    <source>
        <dbReference type="Google" id="ProtNLM"/>
    </source>
</evidence>
<evidence type="ECO:0000313" key="1">
    <source>
        <dbReference type="EMBL" id="MFM9413402.1"/>
    </source>
</evidence>
<reference evidence="1 2" key="1">
    <citation type="journal article" date="2016" name="Int. J. Syst. Evol. Microbiol.">
        <title>Peptococcus simiae sp. nov., isolated from rhesus macaque faeces and emended description of the genus Peptococcus.</title>
        <authorList>
            <person name="Shkoporov A.N."/>
            <person name="Efimov B.A."/>
            <person name="Kondova I."/>
            <person name="Ouwerling B."/>
            <person name="Chaplin A.V."/>
            <person name="Shcherbakova V.A."/>
            <person name="Langermans J.A.M."/>
        </authorList>
    </citation>
    <scope>NUCLEOTIDE SEQUENCE [LARGE SCALE GENOMIC DNA]</scope>
    <source>
        <strain evidence="1 2">M108</strain>
    </source>
</reference>
<gene>
    <name evidence="1" type="ORF">ACKQTC_03375</name>
</gene>
<dbReference type="Proteomes" id="UP001631949">
    <property type="component" value="Unassembled WGS sequence"/>
</dbReference>